<comment type="cofactor">
    <cofactor evidence="1 8">
        <name>heme</name>
        <dbReference type="ChEBI" id="CHEBI:30413"/>
    </cofactor>
</comment>
<evidence type="ECO:0000256" key="7">
    <source>
        <dbReference type="ARBA" id="ARBA00023033"/>
    </source>
</evidence>
<dbReference type="Gene3D" id="1.10.630.10">
    <property type="entry name" value="Cytochrome P450"/>
    <property type="match status" value="1"/>
</dbReference>
<dbReference type="STRING" id="212818.A0A0D1ZLN8"/>
<evidence type="ECO:0000256" key="9">
    <source>
        <dbReference type="RuleBase" id="RU000461"/>
    </source>
</evidence>
<dbReference type="InterPro" id="IPR001128">
    <property type="entry name" value="Cyt_P450"/>
</dbReference>
<dbReference type="VEuPathDB" id="FungiDB:PV10_02583"/>
<dbReference type="PRINTS" id="PR01239">
    <property type="entry name" value="EP450IICYP52"/>
</dbReference>
<dbReference type="GO" id="GO:0005506">
    <property type="term" value="F:iron ion binding"/>
    <property type="evidence" value="ECO:0007669"/>
    <property type="project" value="InterPro"/>
</dbReference>
<evidence type="ECO:0000256" key="3">
    <source>
        <dbReference type="ARBA" id="ARBA00022617"/>
    </source>
</evidence>
<dbReference type="SUPFAM" id="SSF48264">
    <property type="entry name" value="Cytochrome P450"/>
    <property type="match status" value="1"/>
</dbReference>
<keyword evidence="6 8" id="KW-0408">Iron</keyword>
<dbReference type="GO" id="GO:0020037">
    <property type="term" value="F:heme binding"/>
    <property type="evidence" value="ECO:0007669"/>
    <property type="project" value="InterPro"/>
</dbReference>
<evidence type="ECO:0000313" key="10">
    <source>
        <dbReference type="EMBL" id="KIV94859.1"/>
    </source>
</evidence>
<dbReference type="InterPro" id="IPR047146">
    <property type="entry name" value="Cyt_P450_E_CYP52_fungi"/>
</dbReference>
<organism evidence="10 11">
    <name type="scientific">Exophiala mesophila</name>
    <name type="common">Black yeast-like fungus</name>
    <dbReference type="NCBI Taxonomy" id="212818"/>
    <lineage>
        <taxon>Eukaryota</taxon>
        <taxon>Fungi</taxon>
        <taxon>Dikarya</taxon>
        <taxon>Ascomycota</taxon>
        <taxon>Pezizomycotina</taxon>
        <taxon>Eurotiomycetes</taxon>
        <taxon>Chaetothyriomycetidae</taxon>
        <taxon>Chaetothyriales</taxon>
        <taxon>Herpotrichiellaceae</taxon>
        <taxon>Exophiala</taxon>
    </lineage>
</organism>
<keyword evidence="4 8" id="KW-0479">Metal-binding</keyword>
<keyword evidence="7 9" id="KW-0503">Monooxygenase</keyword>
<dbReference type="OMA" id="NSRFCRQ"/>
<reference evidence="10 11" key="1">
    <citation type="submission" date="2015-01" db="EMBL/GenBank/DDBJ databases">
        <title>The Genome Sequence of Exophiala mesophila CBS40295.</title>
        <authorList>
            <consortium name="The Broad Institute Genomics Platform"/>
            <person name="Cuomo C."/>
            <person name="de Hoog S."/>
            <person name="Gorbushina A."/>
            <person name="Stielow B."/>
            <person name="Teixiera M."/>
            <person name="Abouelleil A."/>
            <person name="Chapman S.B."/>
            <person name="Priest M."/>
            <person name="Young S.K."/>
            <person name="Wortman J."/>
            <person name="Nusbaum C."/>
            <person name="Birren B."/>
        </authorList>
    </citation>
    <scope>NUCLEOTIDE SEQUENCE [LARGE SCALE GENOMIC DNA]</scope>
    <source>
        <strain evidence="10 11">CBS 40295</strain>
    </source>
</reference>
<dbReference type="OrthoDB" id="1470350at2759"/>
<dbReference type="CDD" id="cd11063">
    <property type="entry name" value="CYP52"/>
    <property type="match status" value="1"/>
</dbReference>
<dbReference type="PRINTS" id="PR00385">
    <property type="entry name" value="P450"/>
</dbReference>
<dbReference type="InterPro" id="IPR036396">
    <property type="entry name" value="Cyt_P450_sf"/>
</dbReference>
<dbReference type="InterPro" id="IPR002402">
    <property type="entry name" value="Cyt_P450_E_grp-II"/>
</dbReference>
<evidence type="ECO:0000256" key="5">
    <source>
        <dbReference type="ARBA" id="ARBA00023002"/>
    </source>
</evidence>
<dbReference type="EMBL" id="KN847521">
    <property type="protein sequence ID" value="KIV94859.1"/>
    <property type="molecule type" value="Genomic_DNA"/>
</dbReference>
<evidence type="ECO:0000313" key="11">
    <source>
        <dbReference type="Proteomes" id="UP000054302"/>
    </source>
</evidence>
<comment type="similarity">
    <text evidence="2 9">Belongs to the cytochrome P450 family.</text>
</comment>
<name>A0A0D1ZLN8_EXOME</name>
<evidence type="ECO:0000256" key="6">
    <source>
        <dbReference type="ARBA" id="ARBA00023004"/>
    </source>
</evidence>
<evidence type="ECO:0000256" key="4">
    <source>
        <dbReference type="ARBA" id="ARBA00022723"/>
    </source>
</evidence>
<dbReference type="PROSITE" id="PS00086">
    <property type="entry name" value="CYTOCHROME_P450"/>
    <property type="match status" value="1"/>
</dbReference>
<dbReference type="Pfam" id="PF00067">
    <property type="entry name" value="p450"/>
    <property type="match status" value="1"/>
</dbReference>
<evidence type="ECO:0000256" key="8">
    <source>
        <dbReference type="PIRSR" id="PIRSR602402-1"/>
    </source>
</evidence>
<dbReference type="AlphaFoldDB" id="A0A0D1ZLN8"/>
<dbReference type="InterPro" id="IPR017972">
    <property type="entry name" value="Cyt_P450_CS"/>
</dbReference>
<dbReference type="InterPro" id="IPR002974">
    <property type="entry name" value="Cyt_P450_E_CYP52_ascomycetes"/>
</dbReference>
<evidence type="ECO:0008006" key="12">
    <source>
        <dbReference type="Google" id="ProtNLM"/>
    </source>
</evidence>
<keyword evidence="5 9" id="KW-0560">Oxidoreductase</keyword>
<keyword evidence="11" id="KW-1185">Reference proteome</keyword>
<dbReference type="HOGENOM" id="CLU_001570_27_0_1"/>
<keyword evidence="3 8" id="KW-0349">Heme</keyword>
<proteinExistence type="inferred from homology"/>
<dbReference type="PANTHER" id="PTHR24287">
    <property type="entry name" value="P450, PUTATIVE (EUROFUNG)-RELATED"/>
    <property type="match status" value="1"/>
</dbReference>
<dbReference type="RefSeq" id="XP_016226433.1">
    <property type="nucleotide sequence ID" value="XM_016366915.1"/>
</dbReference>
<evidence type="ECO:0000256" key="1">
    <source>
        <dbReference type="ARBA" id="ARBA00001971"/>
    </source>
</evidence>
<dbReference type="GeneID" id="27320428"/>
<dbReference type="PRINTS" id="PR00464">
    <property type="entry name" value="EP450II"/>
</dbReference>
<dbReference type="Proteomes" id="UP000054302">
    <property type="component" value="Unassembled WGS sequence"/>
</dbReference>
<gene>
    <name evidence="10" type="ORF">PV10_02583</name>
</gene>
<feature type="binding site" description="axial binding residue" evidence="8">
    <location>
        <position position="460"/>
    </location>
    <ligand>
        <name>heme</name>
        <dbReference type="ChEBI" id="CHEBI:30413"/>
    </ligand>
    <ligandPart>
        <name>Fe</name>
        <dbReference type="ChEBI" id="CHEBI:18248"/>
    </ligandPart>
</feature>
<dbReference type="PANTHER" id="PTHR24287:SF1">
    <property type="entry name" value="P450, PUTATIVE (EUROFUNG)-RELATED"/>
    <property type="match status" value="1"/>
</dbReference>
<sequence length="516" mass="59299">MLQPFLLITGIAYISFLLTRYVISERKHQRQARQWGCQAPPREQGTWYGVTILKDFIQALKEERATQYIIQWQERNPATYDTRFFDSVVLQTCEPANIQALLASQFEDFCLGHRLQAWSPMFGKGIFTTDGAEWKHQRAMLRPQFAREVLQDFDTEERHHKNLLHHLTVRPDGWTDRVDLQPLFMRLTMDSSTELLFGQSTNSQMAALSSEGKLGTGLGWKSFNDAYEGSLKAVGIRNFLEDLYWLYSPRQYKEDVKVVHNYVDHFVQQGLHRASSGDVQANDRSKKYCFLDELAKETQNPVELRDNLLNILIAGRDTTSSLLGWTIYLLGQNPGIFHKLRQIVLRDFGTYESPENLDFASIKGCTYLQHVLNEGLRLHPPVPANARFAVRDTTLPVGGGPDGNSPIYVRKGQSVAYFVGAMHRRKDLWGDDANEFRPDRWIGRKPKWDYLPFSGGPRICLGQQQALTLAGFTIIRLLQKFDDIQPADNGERARHLFTLTDAPRYCWVRLHDASRS</sequence>
<dbReference type="GO" id="GO:0016712">
    <property type="term" value="F:oxidoreductase activity, acting on paired donors, with incorporation or reduction of molecular oxygen, reduced flavin or flavoprotein as one donor, and incorporation of one atom of oxygen"/>
    <property type="evidence" value="ECO:0007669"/>
    <property type="project" value="InterPro"/>
</dbReference>
<accession>A0A0D1ZLN8</accession>
<protein>
    <recommendedName>
        <fullName evidence="12">Cytochrome P450</fullName>
    </recommendedName>
</protein>
<evidence type="ECO:0000256" key="2">
    <source>
        <dbReference type="ARBA" id="ARBA00010617"/>
    </source>
</evidence>